<comment type="caution">
    <text evidence="5">The sequence shown here is derived from an EMBL/GenBank/DDBJ whole genome shotgun (WGS) entry which is preliminary data.</text>
</comment>
<dbReference type="Pfam" id="PF08706">
    <property type="entry name" value="D5_N"/>
    <property type="match status" value="1"/>
</dbReference>
<keyword evidence="2" id="KW-0378">Hydrolase</keyword>
<dbReference type="EMBL" id="JXAK01000074">
    <property type="protein sequence ID" value="KIL38136.1"/>
    <property type="molecule type" value="Genomic_DNA"/>
</dbReference>
<evidence type="ECO:0000313" key="6">
    <source>
        <dbReference type="Proteomes" id="UP000031967"/>
    </source>
</evidence>
<evidence type="ECO:0000256" key="3">
    <source>
        <dbReference type="ARBA" id="ARBA00022840"/>
    </source>
</evidence>
<dbReference type="RefSeq" id="WP_041051806.1">
    <property type="nucleotide sequence ID" value="NZ_JXAK01000074.1"/>
</dbReference>
<evidence type="ECO:0000256" key="2">
    <source>
        <dbReference type="ARBA" id="ARBA00022801"/>
    </source>
</evidence>
<feature type="domain" description="SF3 helicase" evidence="4">
    <location>
        <begin position="287"/>
        <end position="441"/>
    </location>
</feature>
<keyword evidence="6" id="KW-1185">Reference proteome</keyword>
<dbReference type="InterPro" id="IPR006500">
    <property type="entry name" value="Helicase_put_C_phage/plasmid"/>
</dbReference>
<dbReference type="InterPro" id="IPR045455">
    <property type="entry name" value="NrS-1_pol-like_helicase"/>
</dbReference>
<dbReference type="SUPFAM" id="SSF52540">
    <property type="entry name" value="P-loop containing nucleoside triphosphate hydrolases"/>
    <property type="match status" value="1"/>
</dbReference>
<proteinExistence type="predicted"/>
<dbReference type="Proteomes" id="UP000031967">
    <property type="component" value="Unassembled WGS sequence"/>
</dbReference>
<dbReference type="PANTHER" id="PTHR35372:SF2">
    <property type="entry name" value="SF3 HELICASE DOMAIN-CONTAINING PROTEIN"/>
    <property type="match status" value="1"/>
</dbReference>
<organism evidence="5 6">
    <name type="scientific">Gordoniibacillus kamchatkensis</name>
    <dbReference type="NCBI Taxonomy" id="1590651"/>
    <lineage>
        <taxon>Bacteria</taxon>
        <taxon>Bacillati</taxon>
        <taxon>Bacillota</taxon>
        <taxon>Bacilli</taxon>
        <taxon>Bacillales</taxon>
        <taxon>Paenibacillaceae</taxon>
        <taxon>Gordoniibacillus</taxon>
    </lineage>
</organism>
<dbReference type="InterPro" id="IPR014015">
    <property type="entry name" value="Helicase_SF3_DNA-vir"/>
</dbReference>
<dbReference type="InterPro" id="IPR051620">
    <property type="entry name" value="ORF904-like_C"/>
</dbReference>
<protein>
    <recommendedName>
        <fullName evidence="4">SF3 helicase domain-containing protein</fullName>
    </recommendedName>
</protein>
<dbReference type="InterPro" id="IPR027417">
    <property type="entry name" value="P-loop_NTPase"/>
</dbReference>
<dbReference type="PROSITE" id="PS51206">
    <property type="entry name" value="SF3_HELICASE_1"/>
    <property type="match status" value="1"/>
</dbReference>
<name>A0ABR5AAY2_9BACL</name>
<evidence type="ECO:0000256" key="1">
    <source>
        <dbReference type="ARBA" id="ARBA00022741"/>
    </source>
</evidence>
<reference evidence="5 6" key="1">
    <citation type="submission" date="2014-12" db="EMBL/GenBank/DDBJ databases">
        <title>Draft genome sequence of Paenibacillus kamchatkensis strain B-2647.</title>
        <authorList>
            <person name="Karlyshev A.V."/>
            <person name="Kudryashova E.B."/>
        </authorList>
    </citation>
    <scope>NUCLEOTIDE SEQUENCE [LARGE SCALE GENOMIC DNA]</scope>
    <source>
        <strain evidence="5 6">VKM B-2647</strain>
    </source>
</reference>
<dbReference type="SMART" id="SM00885">
    <property type="entry name" value="D5_N"/>
    <property type="match status" value="1"/>
</dbReference>
<dbReference type="Pfam" id="PF19263">
    <property type="entry name" value="DUF5906"/>
    <property type="match status" value="1"/>
</dbReference>
<gene>
    <name evidence="5" type="ORF">SD70_28270</name>
</gene>
<evidence type="ECO:0000313" key="5">
    <source>
        <dbReference type="EMBL" id="KIL38136.1"/>
    </source>
</evidence>
<sequence>MNTNQSIVSFVQENCVNVVAGEDINYIKAKDALLQCVIEHASDLSEESIELLASDLVKLREDGEVLLKQILFRLKKENKLTKLADSLAAAYYHKKSMFSLLPAGFAILERFGYPSGFFNAVEGPDLAQVRAVRWRNRGLSLDKKGEPKINPNIFASHVLRRMTLVQHESGQFFVYSKKGIFFAISDLVIKAVCRNIINEAEPNLWRRKLEKEYFEALKLEIPIVKSMNPEKGFVNLTNGMLNLYKMELVEHSPKFLSTIQVPFDYNPDAECPTFMRFLEDVFEGDQERIMLIQEILGYLFLPDVKIQKAFFFVGLGSNGKSVLAEVIRNLVGHENVSNVSLTEMGGRFGMQDLPGKLVCMSTENEFSGKFKTQKFKNVTGSDSQYIDVKFNKPINAVLSAKVVILLNRMMDTEDLSHGFFRRLQIIPFNKRYEELKAGQIREEGVSYADKNLVGKILSEMPGILRFAMEGLTRLIENQFNLTESKVCEKALQDYKAKQNPVVEYFHSRIEAGVIIVDPSATTRRSNFKKDFDEWARDNDYNELTSINSSTFLELFRKVLYEKNITFEEPKHHGEFVIKGLRLCGYW</sequence>
<dbReference type="PANTHER" id="PTHR35372">
    <property type="entry name" value="ATP BINDING PROTEIN-RELATED"/>
    <property type="match status" value="1"/>
</dbReference>
<evidence type="ECO:0000259" key="4">
    <source>
        <dbReference type="PROSITE" id="PS51206"/>
    </source>
</evidence>
<dbReference type="Gene3D" id="3.40.50.300">
    <property type="entry name" value="P-loop containing nucleotide triphosphate hydrolases"/>
    <property type="match status" value="1"/>
</dbReference>
<dbReference type="InterPro" id="IPR014818">
    <property type="entry name" value="Phage/plasmid_primase_P4_C"/>
</dbReference>
<dbReference type="NCBIfam" id="TIGR01613">
    <property type="entry name" value="primase_Cterm"/>
    <property type="match status" value="1"/>
</dbReference>
<keyword evidence="3" id="KW-0067">ATP-binding</keyword>
<accession>A0ABR5AAY2</accession>
<keyword evidence="1" id="KW-0547">Nucleotide-binding</keyword>